<keyword evidence="1" id="KW-0614">Plasmid</keyword>
<organism evidence="1 2">
    <name type="scientific">Streptomyces glycanivorans</name>
    <dbReference type="NCBI Taxonomy" id="3033808"/>
    <lineage>
        <taxon>Bacteria</taxon>
        <taxon>Bacillati</taxon>
        <taxon>Actinomycetota</taxon>
        <taxon>Actinomycetes</taxon>
        <taxon>Kitasatosporales</taxon>
        <taxon>Streptomycetaceae</taxon>
        <taxon>Streptomyces</taxon>
    </lineage>
</organism>
<proteinExistence type="predicted"/>
<name>A0ABY9JNT0_9ACTN</name>
<gene>
    <name evidence="1" type="ORF">P8A20_38280</name>
</gene>
<dbReference type="Proteomes" id="UP001224433">
    <property type="component" value="Plasmid unnamed1"/>
</dbReference>
<evidence type="ECO:0000313" key="2">
    <source>
        <dbReference type="Proteomes" id="UP001224433"/>
    </source>
</evidence>
<dbReference type="RefSeq" id="WP_306105428.1">
    <property type="nucleotide sequence ID" value="NZ_CP120984.1"/>
</dbReference>
<keyword evidence="2" id="KW-1185">Reference proteome</keyword>
<protein>
    <submittedName>
        <fullName evidence="1">Uncharacterized protein</fullName>
    </submittedName>
</protein>
<evidence type="ECO:0000313" key="1">
    <source>
        <dbReference type="EMBL" id="WLQ69362.1"/>
    </source>
</evidence>
<dbReference type="EMBL" id="CP120984">
    <property type="protein sequence ID" value="WLQ69362.1"/>
    <property type="molecule type" value="Genomic_DNA"/>
</dbReference>
<accession>A0ABY9JNT0</accession>
<geneLocation type="plasmid" evidence="1 2">
    <name>unnamed1</name>
</geneLocation>
<sequence length="99" mass="10152">MVTSCDFLYGVPGPWQMTVAPSPIAHRTLVTFAVAVTVTPPAVAVAVAGPNVEGDEVAHIHIGIPTTYVPAARGLATFGPSRRIGAAARRATSGALFEV</sequence>
<reference evidence="1 2" key="1">
    <citation type="submission" date="2023-03" db="EMBL/GenBank/DDBJ databases">
        <title>Isolation and description of six Streptomyces strains from soil environments, able to metabolize different microbial glucans.</title>
        <authorList>
            <person name="Widen T."/>
            <person name="Larsbrink J."/>
        </authorList>
    </citation>
    <scope>NUCLEOTIDE SEQUENCE [LARGE SCALE GENOMIC DNA]</scope>
    <source>
        <strain evidence="1 2">Alt3</strain>
        <plasmid evidence="1 2">unnamed1</plasmid>
    </source>
</reference>